<reference evidence="1" key="1">
    <citation type="journal article" date="2013" name="Nat. Commun.">
        <title>Whole-genome sequencing of Oryza brachyantha reveals mechanisms underlying Oryza genome evolution.</title>
        <authorList>
            <person name="Chen J."/>
            <person name="Huang Q."/>
            <person name="Gao D."/>
            <person name="Wang J."/>
            <person name="Lang Y."/>
            <person name="Liu T."/>
            <person name="Li B."/>
            <person name="Bai Z."/>
            <person name="Luis Goicoechea J."/>
            <person name="Liang C."/>
            <person name="Chen C."/>
            <person name="Zhang W."/>
            <person name="Sun S."/>
            <person name="Liao Y."/>
            <person name="Zhang X."/>
            <person name="Yang L."/>
            <person name="Song C."/>
            <person name="Wang M."/>
            <person name="Shi J."/>
            <person name="Liu G."/>
            <person name="Liu J."/>
            <person name="Zhou H."/>
            <person name="Zhou W."/>
            <person name="Yu Q."/>
            <person name="An N."/>
            <person name="Chen Y."/>
            <person name="Cai Q."/>
            <person name="Wang B."/>
            <person name="Liu B."/>
            <person name="Min J."/>
            <person name="Huang Y."/>
            <person name="Wu H."/>
            <person name="Li Z."/>
            <person name="Zhang Y."/>
            <person name="Yin Y."/>
            <person name="Song W."/>
            <person name="Jiang J."/>
            <person name="Jackson S.A."/>
            <person name="Wing R.A."/>
            <person name="Wang J."/>
            <person name="Chen M."/>
        </authorList>
    </citation>
    <scope>NUCLEOTIDE SEQUENCE [LARGE SCALE GENOMIC DNA]</scope>
    <source>
        <strain evidence="1">cv. IRGC 101232</strain>
    </source>
</reference>
<dbReference type="Gramene" id="OB07G25700.1">
    <property type="protein sequence ID" value="OB07G25700.1"/>
    <property type="gene ID" value="OB07G25700"/>
</dbReference>
<dbReference type="HOGENOM" id="CLU_2691709_0_0_1"/>
<sequence length="74" mass="8008">MWELGIEVEEGIGTKAVSKGVGADGQCVERRSEGAEAKGSAGLECSGEGGWNRRSGATELRICRKRETAWRNWP</sequence>
<dbReference type="EnsemblPlants" id="OB07G25700.1">
    <property type="protein sequence ID" value="OB07G25700.1"/>
    <property type="gene ID" value="OB07G25700"/>
</dbReference>
<dbReference type="Proteomes" id="UP000006038">
    <property type="component" value="Chromosome 7"/>
</dbReference>
<keyword evidence="2" id="KW-1185">Reference proteome</keyword>
<evidence type="ECO:0000313" key="2">
    <source>
        <dbReference type="Proteomes" id="UP000006038"/>
    </source>
</evidence>
<proteinExistence type="predicted"/>
<organism evidence="1">
    <name type="scientific">Oryza brachyantha</name>
    <name type="common">malo sina</name>
    <dbReference type="NCBI Taxonomy" id="4533"/>
    <lineage>
        <taxon>Eukaryota</taxon>
        <taxon>Viridiplantae</taxon>
        <taxon>Streptophyta</taxon>
        <taxon>Embryophyta</taxon>
        <taxon>Tracheophyta</taxon>
        <taxon>Spermatophyta</taxon>
        <taxon>Magnoliopsida</taxon>
        <taxon>Liliopsida</taxon>
        <taxon>Poales</taxon>
        <taxon>Poaceae</taxon>
        <taxon>BOP clade</taxon>
        <taxon>Oryzoideae</taxon>
        <taxon>Oryzeae</taxon>
        <taxon>Oryzinae</taxon>
        <taxon>Oryza</taxon>
    </lineage>
</organism>
<evidence type="ECO:0008006" key="3">
    <source>
        <dbReference type="Google" id="ProtNLM"/>
    </source>
</evidence>
<reference evidence="1" key="2">
    <citation type="submission" date="2013-04" db="UniProtKB">
        <authorList>
            <consortium name="EnsemblPlants"/>
        </authorList>
    </citation>
    <scope>IDENTIFICATION</scope>
</reference>
<evidence type="ECO:0000313" key="1">
    <source>
        <dbReference type="EnsemblPlants" id="OB07G25700.1"/>
    </source>
</evidence>
<name>J3MMD8_ORYBR</name>
<accession>J3MMD8</accession>
<dbReference type="AlphaFoldDB" id="J3MMD8"/>
<protein>
    <recommendedName>
        <fullName evidence="3">DUF834 domain-containing protein</fullName>
    </recommendedName>
</protein>